<evidence type="ECO:0000313" key="3">
    <source>
        <dbReference type="Proteomes" id="UP000607645"/>
    </source>
</evidence>
<evidence type="ECO:0000259" key="1">
    <source>
        <dbReference type="Pfam" id="PF01206"/>
    </source>
</evidence>
<accession>A0A8J6JMY3</accession>
<dbReference type="Gene3D" id="3.30.110.40">
    <property type="entry name" value="TusA-like domain"/>
    <property type="match status" value="1"/>
</dbReference>
<dbReference type="InterPro" id="IPR001455">
    <property type="entry name" value="TusA-like"/>
</dbReference>
<dbReference type="InterPro" id="IPR027396">
    <property type="entry name" value="DsrEFH-like"/>
</dbReference>
<dbReference type="InterPro" id="IPR036868">
    <property type="entry name" value="TusA-like_sf"/>
</dbReference>
<dbReference type="InterPro" id="IPR019870">
    <property type="entry name" value="Se_metab_YedF"/>
</dbReference>
<dbReference type="EMBL" id="JACOPQ010000013">
    <property type="protein sequence ID" value="MBC5738252.1"/>
    <property type="molecule type" value="Genomic_DNA"/>
</dbReference>
<keyword evidence="3" id="KW-1185">Reference proteome</keyword>
<evidence type="ECO:0000313" key="2">
    <source>
        <dbReference type="EMBL" id="MBC5738252.1"/>
    </source>
</evidence>
<dbReference type="RefSeq" id="WP_186920030.1">
    <property type="nucleotide sequence ID" value="NZ_JACOPQ010000013.1"/>
</dbReference>
<organism evidence="2 3">
    <name type="scientific">Lawsonibacter faecis</name>
    <dbReference type="NCBI Taxonomy" id="2763052"/>
    <lineage>
        <taxon>Bacteria</taxon>
        <taxon>Bacillati</taxon>
        <taxon>Bacillota</taxon>
        <taxon>Clostridia</taxon>
        <taxon>Eubacteriales</taxon>
        <taxon>Oscillospiraceae</taxon>
        <taxon>Lawsonibacter</taxon>
    </lineage>
</organism>
<dbReference type="Pfam" id="PF01206">
    <property type="entry name" value="TusA"/>
    <property type="match status" value="1"/>
</dbReference>
<comment type="caution">
    <text evidence="2">The sequence shown here is derived from an EMBL/GenBank/DDBJ whole genome shotgun (WGS) entry which is preliminary data.</text>
</comment>
<gene>
    <name evidence="2" type="primary">yedF</name>
    <name evidence="2" type="ORF">H8S62_14660</name>
</gene>
<feature type="domain" description="UPF0033" evidence="1">
    <location>
        <begin position="3"/>
        <end position="64"/>
    </location>
</feature>
<name>A0A8J6JMY3_9FIRM</name>
<dbReference type="NCBIfam" id="TIGR03527">
    <property type="entry name" value="selenium_YedF"/>
    <property type="match status" value="1"/>
</dbReference>
<dbReference type="InterPro" id="IPR003787">
    <property type="entry name" value="Sulphur_relay_DsrE/F-like"/>
</dbReference>
<sequence length="199" mass="21058">MKMIDAKGKPCPTPVILAKQAIAGGEAAFLIEVDNRPAVENLKRLAGNQGFAVTVREADGIFALEFSRGGGAAPACDAAADAPLPAPSRHYTVFVGRDVIGSGDRELGANLMRMFFYTLASGGDLPQSVLFMNAGVKLPALDDQVVEHLKDLRARGVEVLVCGTCLNFYGIADKLRVGTVSNMYDIVSQMQSASKVITV</sequence>
<protein>
    <submittedName>
        <fullName evidence="2">Sulfurtransferase-like selenium metabolism protein YedF</fullName>
    </submittedName>
</protein>
<dbReference type="AlphaFoldDB" id="A0A8J6JMY3"/>
<dbReference type="Proteomes" id="UP000607645">
    <property type="component" value="Unassembled WGS sequence"/>
</dbReference>
<proteinExistence type="predicted"/>
<dbReference type="Gene3D" id="3.40.1260.10">
    <property type="entry name" value="DsrEFH-like"/>
    <property type="match status" value="1"/>
</dbReference>
<dbReference type="Pfam" id="PF02635">
    <property type="entry name" value="DsrE"/>
    <property type="match status" value="1"/>
</dbReference>
<dbReference type="SUPFAM" id="SSF64307">
    <property type="entry name" value="SirA-like"/>
    <property type="match status" value="1"/>
</dbReference>
<dbReference type="SUPFAM" id="SSF75169">
    <property type="entry name" value="DsrEFH-like"/>
    <property type="match status" value="1"/>
</dbReference>
<reference evidence="2" key="1">
    <citation type="submission" date="2020-08" db="EMBL/GenBank/DDBJ databases">
        <title>Genome public.</title>
        <authorList>
            <person name="Liu C."/>
            <person name="Sun Q."/>
        </authorList>
    </citation>
    <scope>NUCLEOTIDE SEQUENCE</scope>
    <source>
        <strain evidence="2">NSJ-52</strain>
    </source>
</reference>